<accession>A0A0K6ITA4</accession>
<gene>
    <name evidence="13" type="ORF">Ga0061065_11672</name>
</gene>
<dbReference type="OrthoDB" id="9778062at2"/>
<dbReference type="GO" id="GO:0043190">
    <property type="term" value="C:ATP-binding cassette (ABC) transporter complex"/>
    <property type="evidence" value="ECO:0007669"/>
    <property type="project" value="InterPro"/>
</dbReference>
<keyword evidence="6" id="KW-1003">Cell membrane</keyword>
<comment type="subunit">
    <text evidence="11">Component of the lipopolysaccharide transport and assembly complex. The LptBFG transporter is composed of two ATP-binding proteins (LptB) and two transmembrane proteins (LptF and LptG).</text>
</comment>
<dbReference type="EMBL" id="CYHG01000016">
    <property type="protein sequence ID" value="CUB06294.1"/>
    <property type="molecule type" value="Genomic_DNA"/>
</dbReference>
<reference evidence="14" key="1">
    <citation type="submission" date="2015-08" db="EMBL/GenBank/DDBJ databases">
        <authorList>
            <person name="Varghese N."/>
        </authorList>
    </citation>
    <scope>NUCLEOTIDE SEQUENCE [LARGE SCALE GENOMIC DNA]</scope>
    <source>
        <strain evidence="14">JCM 18476</strain>
    </source>
</reference>
<feature type="transmembrane region" description="Helical" evidence="12">
    <location>
        <begin position="270"/>
        <end position="289"/>
    </location>
</feature>
<feature type="transmembrane region" description="Helical" evidence="12">
    <location>
        <begin position="332"/>
        <end position="351"/>
    </location>
</feature>
<dbReference type="InterPro" id="IPR005495">
    <property type="entry name" value="LptG/LptF_permease"/>
</dbReference>
<sequence>MKLFRYLAKEVLVSTAAVTLILLLVILSGRIFNYLGRVADGRMSFDFLFILLGLHVPSFIQVILPLAFFLSLLLAYGRLYIENEMSILFASGISKIKLAGYTLGIALFVTALSACINFWISPTFEYKAQEITQAQDQLTAFDFLQPGKFESAGQRATYIESFTNNEGWMENMFVSDYTNKNHQLVPTQTLARYGELVRFAEHDGLQYLVLKDGVRYQGKPGTANYTITTFDTYALRIEDTPAGEITAEEAQSTLSLLNATDPKLVAELQWRMSLVIMVPILAIIGLSLSQVNPRQGRFFKMLPAIVLLIAYLGLLIWGRTAIEKQTIPTQLGLWWVHGVFIMIATYTFLLFNQVFSRKAAKLPNSTGGRHA</sequence>
<dbReference type="NCBIfam" id="TIGR04407">
    <property type="entry name" value="LptF_YjgP"/>
    <property type="match status" value="1"/>
</dbReference>
<protein>
    <recommendedName>
        <fullName evidence="4">Lipopolysaccharide export system permease protein LptF</fullName>
    </recommendedName>
</protein>
<dbReference type="GO" id="GO:0015920">
    <property type="term" value="P:lipopolysaccharide transport"/>
    <property type="evidence" value="ECO:0007669"/>
    <property type="project" value="TreeGrafter"/>
</dbReference>
<feature type="transmembrane region" description="Helical" evidence="12">
    <location>
        <begin position="98"/>
        <end position="120"/>
    </location>
</feature>
<evidence type="ECO:0000313" key="14">
    <source>
        <dbReference type="Proteomes" id="UP000182769"/>
    </source>
</evidence>
<comment type="similarity">
    <text evidence="3">Belongs to the LptF/LptG family.</text>
</comment>
<evidence type="ECO:0000256" key="6">
    <source>
        <dbReference type="ARBA" id="ARBA00022475"/>
    </source>
</evidence>
<keyword evidence="5" id="KW-0813">Transport</keyword>
<evidence type="ECO:0000256" key="3">
    <source>
        <dbReference type="ARBA" id="ARBA00007725"/>
    </source>
</evidence>
<keyword evidence="10 12" id="KW-0472">Membrane</keyword>
<evidence type="ECO:0000256" key="2">
    <source>
        <dbReference type="ARBA" id="ARBA00004429"/>
    </source>
</evidence>
<evidence type="ECO:0000256" key="11">
    <source>
        <dbReference type="ARBA" id="ARBA00026081"/>
    </source>
</evidence>
<dbReference type="GO" id="GO:0055085">
    <property type="term" value="P:transmembrane transport"/>
    <property type="evidence" value="ECO:0007669"/>
    <property type="project" value="InterPro"/>
</dbReference>
<evidence type="ECO:0000256" key="10">
    <source>
        <dbReference type="ARBA" id="ARBA00023136"/>
    </source>
</evidence>
<dbReference type="Proteomes" id="UP000182769">
    <property type="component" value="Unassembled WGS sequence"/>
</dbReference>
<keyword evidence="7" id="KW-0997">Cell inner membrane</keyword>
<keyword evidence="8 12" id="KW-0812">Transmembrane</keyword>
<evidence type="ECO:0000256" key="7">
    <source>
        <dbReference type="ARBA" id="ARBA00022519"/>
    </source>
</evidence>
<evidence type="ECO:0000256" key="12">
    <source>
        <dbReference type="SAM" id="Phobius"/>
    </source>
</evidence>
<comment type="subcellular location">
    <subcellularLocation>
        <location evidence="2">Cell inner membrane</location>
        <topology evidence="2">Multi-pass membrane protein</topology>
    </subcellularLocation>
</comment>
<evidence type="ECO:0000256" key="1">
    <source>
        <dbReference type="ARBA" id="ARBA00002265"/>
    </source>
</evidence>
<keyword evidence="14" id="KW-1185">Reference proteome</keyword>
<dbReference type="PANTHER" id="PTHR33529">
    <property type="entry name" value="SLR0882 PROTEIN-RELATED"/>
    <property type="match status" value="1"/>
</dbReference>
<dbReference type="AlphaFoldDB" id="A0A0K6ITA4"/>
<feature type="transmembrane region" description="Helical" evidence="12">
    <location>
        <begin position="47"/>
        <end position="77"/>
    </location>
</feature>
<feature type="transmembrane region" description="Helical" evidence="12">
    <location>
        <begin position="301"/>
        <end position="320"/>
    </location>
</feature>
<dbReference type="Pfam" id="PF03739">
    <property type="entry name" value="LptF_LptG"/>
    <property type="match status" value="1"/>
</dbReference>
<dbReference type="InterPro" id="IPR030922">
    <property type="entry name" value="LptF"/>
</dbReference>
<dbReference type="RefSeq" id="WP_055464515.1">
    <property type="nucleotide sequence ID" value="NZ_CYHG01000016.1"/>
</dbReference>
<evidence type="ECO:0000256" key="9">
    <source>
        <dbReference type="ARBA" id="ARBA00022989"/>
    </source>
</evidence>
<evidence type="ECO:0000256" key="8">
    <source>
        <dbReference type="ARBA" id="ARBA00022692"/>
    </source>
</evidence>
<keyword evidence="9 12" id="KW-1133">Transmembrane helix</keyword>
<name>A0A0K6ITA4_9GAMM</name>
<feature type="transmembrane region" description="Helical" evidence="12">
    <location>
        <begin position="12"/>
        <end position="35"/>
    </location>
</feature>
<evidence type="ECO:0000313" key="13">
    <source>
        <dbReference type="EMBL" id="CUB06294.1"/>
    </source>
</evidence>
<dbReference type="PANTHER" id="PTHR33529:SF7">
    <property type="entry name" value="LIPOPOLYSACCHARIDE EXPORT SYSTEM PERMEASE PROTEIN LPTF"/>
    <property type="match status" value="1"/>
</dbReference>
<organism evidence="13 14">
    <name type="scientific">Marinomonas fungiae</name>
    <dbReference type="NCBI Taxonomy" id="1137284"/>
    <lineage>
        <taxon>Bacteria</taxon>
        <taxon>Pseudomonadati</taxon>
        <taxon>Pseudomonadota</taxon>
        <taxon>Gammaproteobacteria</taxon>
        <taxon>Oceanospirillales</taxon>
        <taxon>Oceanospirillaceae</taxon>
        <taxon>Marinomonas</taxon>
    </lineage>
</organism>
<evidence type="ECO:0000256" key="4">
    <source>
        <dbReference type="ARBA" id="ARBA00014213"/>
    </source>
</evidence>
<dbReference type="STRING" id="1137284.GCA_001418205_03503"/>
<proteinExistence type="inferred from homology"/>
<comment type="function">
    <text evidence="1">Part of the ABC transporter complex LptBFG involved in the translocation of lipopolysaccharide (LPS) from the inner membrane to the outer membrane.</text>
</comment>
<evidence type="ECO:0000256" key="5">
    <source>
        <dbReference type="ARBA" id="ARBA00022448"/>
    </source>
</evidence>